<dbReference type="EMBL" id="WRPP01000003">
    <property type="protein sequence ID" value="MVU79193.1"/>
    <property type="molecule type" value="Genomic_DNA"/>
</dbReference>
<comment type="caution">
    <text evidence="4">The sequence shown here is derived from an EMBL/GenBank/DDBJ whole genome shotgun (WGS) entry which is preliminary data.</text>
</comment>
<dbReference type="SMART" id="SM00829">
    <property type="entry name" value="PKS_ER"/>
    <property type="match status" value="1"/>
</dbReference>
<dbReference type="PANTHER" id="PTHR48106">
    <property type="entry name" value="QUINONE OXIDOREDUCTASE PIG3-RELATED"/>
    <property type="match status" value="1"/>
</dbReference>
<reference evidence="4 5" key="1">
    <citation type="submission" date="2019-12" db="EMBL/GenBank/DDBJ databases">
        <title>Nocardia sp. nov. ET3-3 isolated from soil.</title>
        <authorList>
            <person name="Kanchanasin P."/>
            <person name="Tanasupawat S."/>
            <person name="Yuki M."/>
            <person name="Kudo T."/>
        </authorList>
    </citation>
    <scope>NUCLEOTIDE SEQUENCE [LARGE SCALE GENOMIC DNA]</scope>
    <source>
        <strain evidence="4 5">ET3-3</strain>
    </source>
</reference>
<organism evidence="4 5">
    <name type="scientific">Nocardia terrae</name>
    <dbReference type="NCBI Taxonomy" id="2675851"/>
    <lineage>
        <taxon>Bacteria</taxon>
        <taxon>Bacillati</taxon>
        <taxon>Actinomycetota</taxon>
        <taxon>Actinomycetes</taxon>
        <taxon>Mycobacteriales</taxon>
        <taxon>Nocardiaceae</taxon>
        <taxon>Nocardia</taxon>
    </lineage>
</organism>
<dbReference type="InterPro" id="IPR036291">
    <property type="entry name" value="NAD(P)-bd_dom_sf"/>
</dbReference>
<dbReference type="Proteomes" id="UP000466794">
    <property type="component" value="Unassembled WGS sequence"/>
</dbReference>
<dbReference type="Gene3D" id="3.90.180.10">
    <property type="entry name" value="Medium-chain alcohol dehydrogenases, catalytic domain"/>
    <property type="match status" value="1"/>
</dbReference>
<dbReference type="Pfam" id="PF08240">
    <property type="entry name" value="ADH_N"/>
    <property type="match status" value="1"/>
</dbReference>
<evidence type="ECO:0000256" key="2">
    <source>
        <dbReference type="ARBA" id="ARBA00023002"/>
    </source>
</evidence>
<dbReference type="GO" id="GO:0070402">
    <property type="term" value="F:NADPH binding"/>
    <property type="evidence" value="ECO:0007669"/>
    <property type="project" value="TreeGrafter"/>
</dbReference>
<evidence type="ECO:0000313" key="4">
    <source>
        <dbReference type="EMBL" id="MVU79193.1"/>
    </source>
</evidence>
<protein>
    <submittedName>
        <fullName evidence="4">Zinc-binding dehydrogenase</fullName>
    </submittedName>
</protein>
<dbReference type="GO" id="GO:0016651">
    <property type="term" value="F:oxidoreductase activity, acting on NAD(P)H"/>
    <property type="evidence" value="ECO:0007669"/>
    <property type="project" value="TreeGrafter"/>
</dbReference>
<feature type="domain" description="Enoyl reductase (ER)" evidence="3">
    <location>
        <begin position="20"/>
        <end position="314"/>
    </location>
</feature>
<dbReference type="Gene3D" id="3.40.50.720">
    <property type="entry name" value="NAD(P)-binding Rossmann-like Domain"/>
    <property type="match status" value="1"/>
</dbReference>
<dbReference type="AlphaFoldDB" id="A0A7K1UXT0"/>
<dbReference type="InterPro" id="IPR020843">
    <property type="entry name" value="ER"/>
</dbReference>
<name>A0A7K1UXT0_9NOCA</name>
<dbReference type="InterPro" id="IPR013149">
    <property type="entry name" value="ADH-like_C"/>
</dbReference>
<dbReference type="InterPro" id="IPR011032">
    <property type="entry name" value="GroES-like_sf"/>
</dbReference>
<proteinExistence type="predicted"/>
<dbReference type="SUPFAM" id="SSF50129">
    <property type="entry name" value="GroES-like"/>
    <property type="match status" value="1"/>
</dbReference>
<dbReference type="SUPFAM" id="SSF51735">
    <property type="entry name" value="NAD(P)-binding Rossmann-fold domains"/>
    <property type="match status" value="1"/>
</dbReference>
<evidence type="ECO:0000259" key="3">
    <source>
        <dbReference type="SMART" id="SM00829"/>
    </source>
</evidence>
<sequence>MSHFQTNGRTMLGYLTDPAGPAGLRLATDLPEPEAKPDEVVVEVRAFAINHDELNLIKRRPDGWRPGQDVAGVVIAAAADGTGPALGERVVCYLDWEGWAQRIPVPVKRLAVLPDSVTFEQAAALPIAGITALRAVRVGGALLGRRVLITGATGGVGQFATQLAVASGATVTALVSRPERTPDALALGAHHAVTSLEDPALGPFHLVLDGIGGDLTAQAVRRLAPGGHLAWYGNLGGAAELRLADFYAQGWNAHIVGFISPVPEDTLGEDLAILAGLVADGRLTPDIGLTLDWTQTPKAFEAIESRTLRGKAVLTLRD</sequence>
<dbReference type="InterPro" id="IPR013154">
    <property type="entry name" value="ADH-like_N"/>
</dbReference>
<dbReference type="CDD" id="cd08270">
    <property type="entry name" value="MDR4"/>
    <property type="match status" value="1"/>
</dbReference>
<accession>A0A7K1UXT0</accession>
<dbReference type="RefSeq" id="WP_157388796.1">
    <property type="nucleotide sequence ID" value="NZ_WRPP01000003.1"/>
</dbReference>
<keyword evidence="2" id="KW-0560">Oxidoreductase</keyword>
<dbReference type="Pfam" id="PF00107">
    <property type="entry name" value="ADH_zinc_N"/>
    <property type="match status" value="1"/>
</dbReference>
<keyword evidence="1" id="KW-0521">NADP</keyword>
<dbReference type="PANTHER" id="PTHR48106:SF18">
    <property type="entry name" value="QUINONE OXIDOREDUCTASE PIG3"/>
    <property type="match status" value="1"/>
</dbReference>
<gene>
    <name evidence="4" type="ORF">GPX89_18325</name>
</gene>
<evidence type="ECO:0000313" key="5">
    <source>
        <dbReference type="Proteomes" id="UP000466794"/>
    </source>
</evidence>
<evidence type="ECO:0000256" key="1">
    <source>
        <dbReference type="ARBA" id="ARBA00022857"/>
    </source>
</evidence>
<keyword evidence="5" id="KW-1185">Reference proteome</keyword>